<dbReference type="Pfam" id="PF15723">
    <property type="entry name" value="MqsR_toxin"/>
    <property type="match status" value="1"/>
</dbReference>
<protein>
    <submittedName>
        <fullName evidence="1">Type II toxin-antitoxin system MqsR family toxin</fullName>
    </submittedName>
</protein>
<comment type="caution">
    <text evidence="1">The sequence shown here is derived from an EMBL/GenBank/DDBJ whole genome shotgun (WGS) entry which is preliminary data.</text>
</comment>
<dbReference type="InterPro" id="IPR038493">
    <property type="entry name" value="MqsR_sf"/>
</dbReference>
<gene>
    <name evidence="1" type="ORF">V6U78_11165</name>
</gene>
<evidence type="ECO:0000313" key="1">
    <source>
        <dbReference type="EMBL" id="MFK7161595.1"/>
    </source>
</evidence>
<proteinExistence type="predicted"/>
<name>A0ABW8PZ81_9GAMM</name>
<dbReference type="Gene3D" id="3.30.2310.40">
    <property type="match status" value="1"/>
</dbReference>
<evidence type="ECO:0000313" key="2">
    <source>
        <dbReference type="Proteomes" id="UP001621714"/>
    </source>
</evidence>
<dbReference type="Proteomes" id="UP001621714">
    <property type="component" value="Unassembled WGS sequence"/>
</dbReference>
<keyword evidence="2" id="KW-1185">Reference proteome</keyword>
<dbReference type="EMBL" id="JBANFI010000007">
    <property type="protein sequence ID" value="MFK7161595.1"/>
    <property type="molecule type" value="Genomic_DNA"/>
</dbReference>
<sequence length="116" mass="13658">MADHNPQQPFFDLKLVKEAAAREDIEYERKVRKDIANLGYELSDVILCLQGLKPDHFHKSHAYNDQGYPLRMDAYVYTYTWFDKNEDEEKQDKLYIKFSLVNGKLLINLASFHLSS</sequence>
<reference evidence="1 2" key="1">
    <citation type="submission" date="2024-02" db="EMBL/GenBank/DDBJ databases">
        <title>Marinospirillum sp. MEB 164 isolated from Lonar lake sediment.</title>
        <authorList>
            <person name="Joshi A."/>
            <person name="Thite S."/>
        </authorList>
    </citation>
    <scope>NUCLEOTIDE SEQUENCE [LARGE SCALE GENOMIC DNA]</scope>
    <source>
        <strain evidence="1 2">MEB164</strain>
    </source>
</reference>
<dbReference type="RefSeq" id="WP_405340722.1">
    <property type="nucleotide sequence ID" value="NZ_JBANFI010000007.1"/>
</dbReference>
<dbReference type="InterPro" id="IPR031451">
    <property type="entry name" value="MqsR_toxin"/>
</dbReference>
<accession>A0ABW8PZ81</accession>
<organism evidence="1 2">
    <name type="scientific">Marinospirillum alkalitolerans</name>
    <dbReference type="NCBI Taxonomy" id="3123374"/>
    <lineage>
        <taxon>Bacteria</taxon>
        <taxon>Pseudomonadati</taxon>
        <taxon>Pseudomonadota</taxon>
        <taxon>Gammaproteobacteria</taxon>
        <taxon>Oceanospirillales</taxon>
        <taxon>Oceanospirillaceae</taxon>
        <taxon>Marinospirillum</taxon>
    </lineage>
</organism>